<organism evidence="1 2">
    <name type="scientific">Collimonas pratensis</name>
    <dbReference type="NCBI Taxonomy" id="279113"/>
    <lineage>
        <taxon>Bacteria</taxon>
        <taxon>Pseudomonadati</taxon>
        <taxon>Pseudomonadota</taxon>
        <taxon>Betaproteobacteria</taxon>
        <taxon>Burkholderiales</taxon>
        <taxon>Oxalobacteraceae</taxon>
        <taxon>Collimonas</taxon>
    </lineage>
</organism>
<dbReference type="EMBL" id="CP013234">
    <property type="protein sequence ID" value="AMP03549.1"/>
    <property type="molecule type" value="Genomic_DNA"/>
</dbReference>
<dbReference type="AlphaFoldDB" id="A0A127Q0J6"/>
<dbReference type="Proteomes" id="UP000074561">
    <property type="component" value="Chromosome"/>
</dbReference>
<dbReference type="PATRIC" id="fig|279113.9.peg.1163"/>
<name>A0A127Q0J6_9BURK</name>
<dbReference type="KEGG" id="cpra:CPter91_1165"/>
<protein>
    <submittedName>
        <fullName evidence="1">Uncharacterized protein</fullName>
    </submittedName>
</protein>
<evidence type="ECO:0000313" key="1">
    <source>
        <dbReference type="EMBL" id="AMP03549.1"/>
    </source>
</evidence>
<gene>
    <name evidence="1" type="ORF">CPter91_1165</name>
</gene>
<reference evidence="1 2" key="1">
    <citation type="submission" date="2015-11" db="EMBL/GenBank/DDBJ databases">
        <title>Exploring the genomic traits of fungus-feeding bacterial genus Collimonas.</title>
        <authorList>
            <person name="Song C."/>
            <person name="Schmidt R."/>
            <person name="de Jager V."/>
            <person name="Krzyzanowska D."/>
            <person name="Jongedijk E."/>
            <person name="Cankar K."/>
            <person name="Beekwilder J."/>
            <person name="van Veen A."/>
            <person name="de Boer W."/>
            <person name="van Veen J.A."/>
            <person name="Garbeva P."/>
        </authorList>
    </citation>
    <scope>NUCLEOTIDE SEQUENCE [LARGE SCALE GENOMIC DNA]</scope>
    <source>
        <strain evidence="1 2">Ter91</strain>
    </source>
</reference>
<sequence length="38" mass="4187">MRGSSGEKWPDKQLMRMRASAFSMTLPAHSAGSHDKPV</sequence>
<proteinExistence type="predicted"/>
<evidence type="ECO:0000313" key="2">
    <source>
        <dbReference type="Proteomes" id="UP000074561"/>
    </source>
</evidence>
<accession>A0A127Q0J6</accession>